<feature type="chain" id="PRO_5001830295" evidence="1">
    <location>
        <begin position="22"/>
        <end position="74"/>
    </location>
</feature>
<dbReference type="OrthoDB" id="10348025at2759"/>
<keyword evidence="1" id="KW-0732">Signal</keyword>
<proteinExistence type="predicted"/>
<evidence type="ECO:0000313" key="3">
    <source>
        <dbReference type="Proteomes" id="UP000054359"/>
    </source>
</evidence>
<feature type="non-terminal residue" evidence="2">
    <location>
        <position position="74"/>
    </location>
</feature>
<dbReference type="Proteomes" id="UP000054359">
    <property type="component" value="Unassembled WGS sequence"/>
</dbReference>
<protein>
    <submittedName>
        <fullName evidence="2">Uncharacterized protein</fullName>
    </submittedName>
</protein>
<keyword evidence="3" id="KW-1185">Reference proteome</keyword>
<feature type="signal peptide" evidence="1">
    <location>
        <begin position="1"/>
        <end position="21"/>
    </location>
</feature>
<evidence type="ECO:0000313" key="2">
    <source>
        <dbReference type="EMBL" id="KFM73668.1"/>
    </source>
</evidence>
<dbReference type="EMBL" id="KK118711">
    <property type="protein sequence ID" value="KFM73668.1"/>
    <property type="molecule type" value="Genomic_DNA"/>
</dbReference>
<accession>A0A087U8H9</accession>
<name>A0A087U8H9_STEMI</name>
<organism evidence="2 3">
    <name type="scientific">Stegodyphus mimosarum</name>
    <name type="common">African social velvet spider</name>
    <dbReference type="NCBI Taxonomy" id="407821"/>
    <lineage>
        <taxon>Eukaryota</taxon>
        <taxon>Metazoa</taxon>
        <taxon>Ecdysozoa</taxon>
        <taxon>Arthropoda</taxon>
        <taxon>Chelicerata</taxon>
        <taxon>Arachnida</taxon>
        <taxon>Araneae</taxon>
        <taxon>Araneomorphae</taxon>
        <taxon>Entelegynae</taxon>
        <taxon>Eresoidea</taxon>
        <taxon>Eresidae</taxon>
        <taxon>Stegodyphus</taxon>
    </lineage>
</organism>
<evidence type="ECO:0000256" key="1">
    <source>
        <dbReference type="SAM" id="SignalP"/>
    </source>
</evidence>
<gene>
    <name evidence="2" type="ORF">X975_18164</name>
</gene>
<reference evidence="2 3" key="1">
    <citation type="submission" date="2013-11" db="EMBL/GenBank/DDBJ databases">
        <title>Genome sequencing of Stegodyphus mimosarum.</title>
        <authorList>
            <person name="Bechsgaard J."/>
        </authorList>
    </citation>
    <scope>NUCLEOTIDE SEQUENCE [LARGE SCALE GENOMIC DNA]</scope>
</reference>
<sequence length="74" mass="8292">MEVRVVSMFICLVIICDYCLGYSNGEDSIFTLTGKQESSTTNPDELWSNAQTEAFDGPSKGGKWKNKIPRWKIG</sequence>
<dbReference type="AlphaFoldDB" id="A0A087U8H9"/>